<reference evidence="3 4" key="1">
    <citation type="submission" date="2021-02" db="EMBL/GenBank/DDBJ databases">
        <title>Variation within the Batrachochytrium salamandrivorans European outbreak.</title>
        <authorList>
            <person name="Kelly M."/>
            <person name="Pasmans F."/>
            <person name="Shea T.P."/>
            <person name="Munoz J.F."/>
            <person name="Carranza S."/>
            <person name="Cuomo C.A."/>
            <person name="Martel A."/>
        </authorList>
    </citation>
    <scope>NUCLEOTIDE SEQUENCE [LARGE SCALE GENOMIC DNA]</scope>
    <source>
        <strain evidence="3 4">AMFP18/2</strain>
    </source>
</reference>
<dbReference type="PROSITE" id="PS50249">
    <property type="entry name" value="MPN"/>
    <property type="match status" value="1"/>
</dbReference>
<proteinExistence type="inferred from homology"/>
<dbReference type="CDD" id="cd08060">
    <property type="entry name" value="MPN_UPF0172"/>
    <property type="match status" value="1"/>
</dbReference>
<dbReference type="PANTHER" id="PTHR12941">
    <property type="entry name" value="ER MEMBRANE PROTEIN COMPLEX"/>
    <property type="match status" value="1"/>
</dbReference>
<evidence type="ECO:0000313" key="4">
    <source>
        <dbReference type="Proteomes" id="UP001648503"/>
    </source>
</evidence>
<sequence>MSLPASLHISNKAYSKILLHSAKYSMDPVYGVLLGTRDKEGSSATAVVVTDAVPMFHSHWIMSPPLQFGMEQIEIYAKQTGLSIVGSYYGNELNSESAVLPSVDGAASQIDTHLDGGSVLLQLDVSRIKKQTFSLVPLARQAGAWKQLKGTPVTNNEDCHSNAMGLVKSNLYEKLYDLENHLEDISLDWLSNNALSI</sequence>
<dbReference type="EMBL" id="JAFCIX010000267">
    <property type="protein sequence ID" value="KAH6595936.1"/>
    <property type="molecule type" value="Genomic_DNA"/>
</dbReference>
<accession>A0ABQ8FCL2</accession>
<name>A0ABQ8FCL2_9FUNG</name>
<organism evidence="3 4">
    <name type="scientific">Batrachochytrium salamandrivorans</name>
    <dbReference type="NCBI Taxonomy" id="1357716"/>
    <lineage>
        <taxon>Eukaryota</taxon>
        <taxon>Fungi</taxon>
        <taxon>Fungi incertae sedis</taxon>
        <taxon>Chytridiomycota</taxon>
        <taxon>Chytridiomycota incertae sedis</taxon>
        <taxon>Chytridiomycetes</taxon>
        <taxon>Rhizophydiales</taxon>
        <taxon>Rhizophydiales incertae sedis</taxon>
        <taxon>Batrachochytrium</taxon>
    </lineage>
</organism>
<dbReference type="Pfam" id="PF03665">
    <property type="entry name" value="UPF0172"/>
    <property type="match status" value="1"/>
</dbReference>
<keyword evidence="4" id="KW-1185">Reference proteome</keyword>
<feature type="domain" description="MPN" evidence="2">
    <location>
        <begin position="7"/>
        <end position="144"/>
    </location>
</feature>
<evidence type="ECO:0000313" key="3">
    <source>
        <dbReference type="EMBL" id="KAH6595936.1"/>
    </source>
</evidence>
<comment type="similarity">
    <text evidence="1">Belongs to the EMC8/EMC9 family.</text>
</comment>
<dbReference type="PANTHER" id="PTHR12941:SF10">
    <property type="entry name" value="ER MEMBRANE PROTEIN COMPLEX SUBUNIT 8_9 HOMOLOG"/>
    <property type="match status" value="1"/>
</dbReference>
<dbReference type="InterPro" id="IPR037518">
    <property type="entry name" value="MPN"/>
</dbReference>
<dbReference type="Gene3D" id="3.40.140.10">
    <property type="entry name" value="Cytidine Deaminase, domain 2"/>
    <property type="match status" value="1"/>
</dbReference>
<gene>
    <name evidence="3" type="ORF">BASA50_005516</name>
</gene>
<evidence type="ECO:0000256" key="1">
    <source>
        <dbReference type="ARBA" id="ARBA00007461"/>
    </source>
</evidence>
<comment type="caution">
    <text evidence="3">The sequence shown here is derived from an EMBL/GenBank/DDBJ whole genome shotgun (WGS) entry which is preliminary data.</text>
</comment>
<evidence type="ECO:0000259" key="2">
    <source>
        <dbReference type="PROSITE" id="PS50249"/>
    </source>
</evidence>
<dbReference type="Proteomes" id="UP001648503">
    <property type="component" value="Unassembled WGS sequence"/>
</dbReference>
<protein>
    <recommendedName>
        <fullName evidence="2">MPN domain-containing protein</fullName>
    </recommendedName>
</protein>
<dbReference type="InterPro" id="IPR005366">
    <property type="entry name" value="EMC8/9"/>
</dbReference>